<accession>A0A251V988</accession>
<sequence length="67" mass="7922">MYCEYFESMEIIVNSKILHGNQSHNQTLVFFYFIANHGWRRRQSQRLPSPSTGEISPTSGVHHHQYQ</sequence>
<evidence type="ECO:0000313" key="3">
    <source>
        <dbReference type="EMBL" id="OTG32177.1"/>
    </source>
</evidence>
<dbReference type="AlphaFoldDB" id="A0A251V988"/>
<name>A0A251V988_HELAN</name>
<dbReference type="EMBL" id="CM007892">
    <property type="protein sequence ID" value="OTG32177.1"/>
    <property type="molecule type" value="Genomic_DNA"/>
</dbReference>
<evidence type="ECO:0000313" key="2">
    <source>
        <dbReference type="EMBL" id="KAF5815939.1"/>
    </source>
</evidence>
<proteinExistence type="predicted"/>
<reference evidence="2 4" key="1">
    <citation type="journal article" date="2017" name="Nature">
        <title>The sunflower genome provides insights into oil metabolism, flowering and Asterid evolution.</title>
        <authorList>
            <person name="Badouin H."/>
            <person name="Gouzy J."/>
            <person name="Grassa C.J."/>
            <person name="Murat F."/>
            <person name="Staton S.E."/>
            <person name="Cottret L."/>
            <person name="Lelandais-Briere C."/>
            <person name="Owens G.L."/>
            <person name="Carrere S."/>
            <person name="Mayjonade B."/>
            <person name="Legrand L."/>
            <person name="Gill N."/>
            <person name="Kane N.C."/>
            <person name="Bowers J.E."/>
            <person name="Hubner S."/>
            <person name="Bellec A."/>
            <person name="Berard A."/>
            <person name="Berges H."/>
            <person name="Blanchet N."/>
            <person name="Boniface M.C."/>
            <person name="Brunel D."/>
            <person name="Catrice O."/>
            <person name="Chaidir N."/>
            <person name="Claudel C."/>
            <person name="Donnadieu C."/>
            <person name="Faraut T."/>
            <person name="Fievet G."/>
            <person name="Helmstetter N."/>
            <person name="King M."/>
            <person name="Knapp S.J."/>
            <person name="Lai Z."/>
            <person name="Le Paslier M.C."/>
            <person name="Lippi Y."/>
            <person name="Lorenzon L."/>
            <person name="Mandel J.R."/>
            <person name="Marage G."/>
            <person name="Marchand G."/>
            <person name="Marquand E."/>
            <person name="Bret-Mestries E."/>
            <person name="Morien E."/>
            <person name="Nambeesan S."/>
            <person name="Nguyen T."/>
            <person name="Pegot-Espagnet P."/>
            <person name="Pouilly N."/>
            <person name="Raftis F."/>
            <person name="Sallet E."/>
            <person name="Schiex T."/>
            <person name="Thomas J."/>
            <person name="Vandecasteele C."/>
            <person name="Vares D."/>
            <person name="Vear F."/>
            <person name="Vautrin S."/>
            <person name="Crespi M."/>
            <person name="Mangin B."/>
            <person name="Burke J.M."/>
            <person name="Salse J."/>
            <person name="Munos S."/>
            <person name="Vincourt P."/>
            <person name="Rieseberg L.H."/>
            <person name="Langlade N.B."/>
        </authorList>
    </citation>
    <scope>NUCLEOTIDE SEQUENCE [LARGE SCALE GENOMIC DNA]</scope>
    <source>
        <strain evidence="4">cv. SF193</strain>
        <tissue evidence="2">Leaves</tissue>
    </source>
</reference>
<evidence type="ECO:0000313" key="4">
    <source>
        <dbReference type="Proteomes" id="UP000215914"/>
    </source>
</evidence>
<dbReference type="InParanoid" id="A0A251V988"/>
<evidence type="ECO:0000256" key="1">
    <source>
        <dbReference type="SAM" id="MobiDB-lite"/>
    </source>
</evidence>
<dbReference type="EMBL" id="MNCJ02000318">
    <property type="protein sequence ID" value="KAF5815939.1"/>
    <property type="molecule type" value="Genomic_DNA"/>
</dbReference>
<protein>
    <submittedName>
        <fullName evidence="3">Uncharacterized protein</fullName>
    </submittedName>
</protein>
<organism evidence="3 4">
    <name type="scientific">Helianthus annuus</name>
    <name type="common">Common sunflower</name>
    <dbReference type="NCBI Taxonomy" id="4232"/>
    <lineage>
        <taxon>Eukaryota</taxon>
        <taxon>Viridiplantae</taxon>
        <taxon>Streptophyta</taxon>
        <taxon>Embryophyta</taxon>
        <taxon>Tracheophyta</taxon>
        <taxon>Spermatophyta</taxon>
        <taxon>Magnoliopsida</taxon>
        <taxon>eudicotyledons</taxon>
        <taxon>Gunneridae</taxon>
        <taxon>Pentapetalae</taxon>
        <taxon>asterids</taxon>
        <taxon>campanulids</taxon>
        <taxon>Asterales</taxon>
        <taxon>Asteraceae</taxon>
        <taxon>Asteroideae</taxon>
        <taxon>Heliantheae alliance</taxon>
        <taxon>Heliantheae</taxon>
        <taxon>Helianthus</taxon>
    </lineage>
</organism>
<gene>
    <name evidence="3" type="ORF">HannXRQ_Chr03g0083761</name>
    <name evidence="2" type="ORF">HanXRQr2_Chr03g0128781</name>
</gene>
<dbReference type="Gramene" id="mRNA:HanXRQr2_Chr03g0128781">
    <property type="protein sequence ID" value="CDS:HanXRQr2_Chr03g0128781.1"/>
    <property type="gene ID" value="HanXRQr2_Chr03g0128781"/>
</dbReference>
<keyword evidence="4" id="KW-1185">Reference proteome</keyword>
<dbReference type="Proteomes" id="UP000215914">
    <property type="component" value="Chromosome 3"/>
</dbReference>
<reference evidence="2" key="3">
    <citation type="submission" date="2020-06" db="EMBL/GenBank/DDBJ databases">
        <title>Helianthus annuus Genome sequencing and assembly Release 2.</title>
        <authorList>
            <person name="Gouzy J."/>
            <person name="Langlade N."/>
            <person name="Munos S."/>
        </authorList>
    </citation>
    <scope>NUCLEOTIDE SEQUENCE</scope>
    <source>
        <tissue evidence="2">Leaves</tissue>
    </source>
</reference>
<reference evidence="3" key="2">
    <citation type="submission" date="2017-02" db="EMBL/GenBank/DDBJ databases">
        <title>Sunflower complete genome.</title>
        <authorList>
            <person name="Langlade N."/>
            <person name="Munos S."/>
        </authorList>
    </citation>
    <scope>NUCLEOTIDE SEQUENCE [LARGE SCALE GENOMIC DNA]</scope>
    <source>
        <tissue evidence="3">Leaves</tissue>
    </source>
</reference>
<feature type="region of interest" description="Disordered" evidence="1">
    <location>
        <begin position="42"/>
        <end position="67"/>
    </location>
</feature>